<proteinExistence type="predicted"/>
<comment type="caution">
    <text evidence="1">The sequence shown here is derived from an EMBL/GenBank/DDBJ whole genome shotgun (WGS) entry which is preliminary data.</text>
</comment>
<dbReference type="Gene3D" id="1.10.10.2390">
    <property type="match status" value="1"/>
</dbReference>
<protein>
    <submittedName>
        <fullName evidence="1">Uncharacterized protein DUF3349</fullName>
    </submittedName>
</protein>
<dbReference type="AlphaFoldDB" id="A0A2T1A2Y7"/>
<organism evidence="1 2">
    <name type="scientific">Antricoccus suffuscus</name>
    <dbReference type="NCBI Taxonomy" id="1629062"/>
    <lineage>
        <taxon>Bacteria</taxon>
        <taxon>Bacillati</taxon>
        <taxon>Actinomycetota</taxon>
        <taxon>Actinomycetes</taxon>
        <taxon>Geodermatophilales</taxon>
        <taxon>Antricoccaceae</taxon>
        <taxon>Antricoccus</taxon>
    </lineage>
</organism>
<dbReference type="Proteomes" id="UP000237752">
    <property type="component" value="Unassembled WGS sequence"/>
</dbReference>
<dbReference type="RefSeq" id="WP_202862400.1">
    <property type="nucleotide sequence ID" value="NZ_PVUE01000003.1"/>
</dbReference>
<sequence length="115" mass="12635">MSAADESGVSGDRPRPGILTAILDWLRLGYPQGVPPQDRFPLIALLARRLTDEQVEWVAEQVTANDAAPISRVDAQVLITKVTNELPSGDDIERVRRHLVAAGVDIDWDAPRNND</sequence>
<reference evidence="1 2" key="1">
    <citation type="submission" date="2018-03" db="EMBL/GenBank/DDBJ databases">
        <title>Genomic Encyclopedia of Archaeal and Bacterial Type Strains, Phase II (KMG-II): from individual species to whole genera.</title>
        <authorList>
            <person name="Goeker M."/>
        </authorList>
    </citation>
    <scope>NUCLEOTIDE SEQUENCE [LARGE SCALE GENOMIC DNA]</scope>
    <source>
        <strain evidence="1 2">DSM 100065</strain>
    </source>
</reference>
<evidence type="ECO:0000313" key="2">
    <source>
        <dbReference type="Proteomes" id="UP000237752"/>
    </source>
</evidence>
<dbReference type="Pfam" id="PF11829">
    <property type="entry name" value="DUF3349"/>
    <property type="match status" value="1"/>
</dbReference>
<accession>A0A2T1A2Y7</accession>
<dbReference type="InterPro" id="IPR021784">
    <property type="entry name" value="DUF3349"/>
</dbReference>
<dbReference type="EMBL" id="PVUE01000003">
    <property type="protein sequence ID" value="PRZ42981.1"/>
    <property type="molecule type" value="Genomic_DNA"/>
</dbReference>
<evidence type="ECO:0000313" key="1">
    <source>
        <dbReference type="EMBL" id="PRZ42981.1"/>
    </source>
</evidence>
<dbReference type="Gene3D" id="6.10.140.2080">
    <property type="match status" value="1"/>
</dbReference>
<keyword evidence="2" id="KW-1185">Reference proteome</keyword>
<name>A0A2T1A2Y7_9ACTN</name>
<gene>
    <name evidence="1" type="ORF">CLV47_10334</name>
</gene>